<evidence type="ECO:0000313" key="9">
    <source>
        <dbReference type="EMBL" id="BAQ68670.1"/>
    </source>
</evidence>
<feature type="chain" id="PRO_5002300953" description="protein-tyrosine-phosphatase" evidence="7">
    <location>
        <begin position="21"/>
        <end position="142"/>
    </location>
</feature>
<dbReference type="eggNOG" id="COG0394">
    <property type="taxonomic scope" value="Bacteria"/>
</dbReference>
<dbReference type="EMBL" id="AP014800">
    <property type="protein sequence ID" value="BAQ68670.1"/>
    <property type="molecule type" value="Genomic_DNA"/>
</dbReference>
<sequence length="142" mass="15176">MKLRILTVCTGNICRSPVAAALLRALRPDAVLASAGLAAEPGRSADPLTAEVALGLGIDLSGHRARRFSAAMGRETDLILAMAPRHCEDIVRIAPELTGRTFLLDHWCGAIGIPDPYGKPRACHESVVDAILRATESWAERL</sequence>
<keyword evidence="7" id="KW-0732">Signal</keyword>
<evidence type="ECO:0000256" key="5">
    <source>
        <dbReference type="ARBA" id="ARBA00051722"/>
    </source>
</evidence>
<evidence type="ECO:0000313" key="10">
    <source>
        <dbReference type="Proteomes" id="UP000064912"/>
    </source>
</evidence>
<name>A0A0D6B1E6_RHOSU</name>
<dbReference type="KEGG" id="rsu:NHU_01512"/>
<proteinExistence type="inferred from homology"/>
<dbReference type="InterPro" id="IPR023485">
    <property type="entry name" value="Ptyr_pPase"/>
</dbReference>
<comment type="similarity">
    <text evidence="1">Belongs to the low molecular weight phosphotyrosine protein phosphatase family.</text>
</comment>
<evidence type="ECO:0000256" key="7">
    <source>
        <dbReference type="SAM" id="SignalP"/>
    </source>
</evidence>
<dbReference type="EC" id="3.1.3.48" evidence="2"/>
<feature type="active site" evidence="6">
    <location>
        <position position="15"/>
    </location>
</feature>
<dbReference type="PANTHER" id="PTHR11717:SF31">
    <property type="entry name" value="LOW MOLECULAR WEIGHT PROTEIN-TYROSINE-PHOSPHATASE ETP-RELATED"/>
    <property type="match status" value="1"/>
</dbReference>
<feature type="active site" description="Proton donor" evidence="6">
    <location>
        <position position="115"/>
    </location>
</feature>
<keyword evidence="4" id="KW-0904">Protein phosphatase</keyword>
<feature type="active site" description="Nucleophile" evidence="6">
    <location>
        <position position="9"/>
    </location>
</feature>
<feature type="signal peptide" evidence="7">
    <location>
        <begin position="1"/>
        <end position="20"/>
    </location>
</feature>
<reference evidence="9" key="1">
    <citation type="submission" date="2015-02" db="EMBL/GenBank/DDBJ databases">
        <title>Genome sequene of Rhodovulum sulfidophilum DSM 2351.</title>
        <authorList>
            <person name="Nagao N."/>
        </authorList>
    </citation>
    <scope>NUCLEOTIDE SEQUENCE [LARGE SCALE GENOMIC DNA]</scope>
    <source>
        <strain evidence="9">DSM 2351</strain>
    </source>
</reference>
<dbReference type="CDD" id="cd16343">
    <property type="entry name" value="LMWPTP"/>
    <property type="match status" value="1"/>
</dbReference>
<dbReference type="InterPro" id="IPR050438">
    <property type="entry name" value="LMW_PTPase"/>
</dbReference>
<dbReference type="SUPFAM" id="SSF52788">
    <property type="entry name" value="Phosphotyrosine protein phosphatases I"/>
    <property type="match status" value="1"/>
</dbReference>
<evidence type="ECO:0000256" key="1">
    <source>
        <dbReference type="ARBA" id="ARBA00011063"/>
    </source>
</evidence>
<gene>
    <name evidence="9" type="ORF">NHU_01512</name>
</gene>
<comment type="catalytic activity">
    <reaction evidence="5">
        <text>O-phospho-L-tyrosyl-[protein] + H2O = L-tyrosyl-[protein] + phosphate</text>
        <dbReference type="Rhea" id="RHEA:10684"/>
        <dbReference type="Rhea" id="RHEA-COMP:10136"/>
        <dbReference type="Rhea" id="RHEA-COMP:20101"/>
        <dbReference type="ChEBI" id="CHEBI:15377"/>
        <dbReference type="ChEBI" id="CHEBI:43474"/>
        <dbReference type="ChEBI" id="CHEBI:46858"/>
        <dbReference type="ChEBI" id="CHEBI:61978"/>
        <dbReference type="EC" id="3.1.3.48"/>
    </reaction>
</comment>
<dbReference type="PANTHER" id="PTHR11717">
    <property type="entry name" value="LOW MOLECULAR WEIGHT PROTEIN TYROSINE PHOSPHATASE"/>
    <property type="match status" value="1"/>
</dbReference>
<feature type="domain" description="Phosphotyrosine protein phosphatase I" evidence="8">
    <location>
        <begin position="3"/>
        <end position="141"/>
    </location>
</feature>
<dbReference type="PRINTS" id="PR00719">
    <property type="entry name" value="LMWPTPASE"/>
</dbReference>
<dbReference type="InterPro" id="IPR036196">
    <property type="entry name" value="Ptyr_pPase_sf"/>
</dbReference>
<evidence type="ECO:0000256" key="2">
    <source>
        <dbReference type="ARBA" id="ARBA00013064"/>
    </source>
</evidence>
<dbReference type="Pfam" id="PF01451">
    <property type="entry name" value="LMWPc"/>
    <property type="match status" value="1"/>
</dbReference>
<dbReference type="AlphaFoldDB" id="A0A0D6B1E6"/>
<dbReference type="PATRIC" id="fig|35806.4.peg.1562"/>
<protein>
    <recommendedName>
        <fullName evidence="2">protein-tyrosine-phosphatase</fullName>
        <ecNumber evidence="2">3.1.3.48</ecNumber>
    </recommendedName>
</protein>
<dbReference type="GO" id="GO:0004725">
    <property type="term" value="F:protein tyrosine phosphatase activity"/>
    <property type="evidence" value="ECO:0007669"/>
    <property type="project" value="UniProtKB-EC"/>
</dbReference>
<dbReference type="InterPro" id="IPR017867">
    <property type="entry name" value="Tyr_phospatase_low_mol_wt"/>
</dbReference>
<dbReference type="Gene3D" id="3.40.50.2300">
    <property type="match status" value="1"/>
</dbReference>
<keyword evidence="3" id="KW-0378">Hydrolase</keyword>
<evidence type="ECO:0000256" key="3">
    <source>
        <dbReference type="ARBA" id="ARBA00022801"/>
    </source>
</evidence>
<dbReference type="SMART" id="SM00226">
    <property type="entry name" value="LMWPc"/>
    <property type="match status" value="1"/>
</dbReference>
<evidence type="ECO:0000256" key="6">
    <source>
        <dbReference type="PIRSR" id="PIRSR617867-1"/>
    </source>
</evidence>
<evidence type="ECO:0000259" key="8">
    <source>
        <dbReference type="SMART" id="SM00226"/>
    </source>
</evidence>
<accession>A0A0D6B1E6</accession>
<evidence type="ECO:0000256" key="4">
    <source>
        <dbReference type="ARBA" id="ARBA00022912"/>
    </source>
</evidence>
<organism evidence="9 10">
    <name type="scientific">Rhodovulum sulfidophilum</name>
    <name type="common">Rhodobacter sulfidophilus</name>
    <dbReference type="NCBI Taxonomy" id="35806"/>
    <lineage>
        <taxon>Bacteria</taxon>
        <taxon>Pseudomonadati</taxon>
        <taxon>Pseudomonadota</taxon>
        <taxon>Alphaproteobacteria</taxon>
        <taxon>Rhodobacterales</taxon>
        <taxon>Paracoccaceae</taxon>
        <taxon>Rhodovulum</taxon>
    </lineage>
</organism>
<dbReference type="Proteomes" id="UP000064912">
    <property type="component" value="Chromosome"/>
</dbReference>